<dbReference type="PROSITE" id="PS50943">
    <property type="entry name" value="HTH_CROC1"/>
    <property type="match status" value="1"/>
</dbReference>
<evidence type="ECO:0000259" key="1">
    <source>
        <dbReference type="PROSITE" id="PS50943"/>
    </source>
</evidence>
<dbReference type="Pfam" id="PF13274">
    <property type="entry name" value="SocA_Panacea"/>
    <property type="match status" value="1"/>
</dbReference>
<dbReference type="InterPro" id="IPR032758">
    <property type="entry name" value="MqsA/HigA-2"/>
</dbReference>
<dbReference type="OrthoDB" id="9804491at2"/>
<dbReference type="InterPro" id="IPR010982">
    <property type="entry name" value="Lambda_DNA-bd_dom_sf"/>
</dbReference>
<dbReference type="RefSeq" id="WP_076784392.1">
    <property type="nucleotide sequence ID" value="NZ_FTPU01000052.1"/>
</dbReference>
<gene>
    <name evidence="2" type="ORF">SAMN05660493_03073</name>
</gene>
<evidence type="ECO:0000313" key="2">
    <source>
        <dbReference type="EMBL" id="SIT98330.1"/>
    </source>
</evidence>
<proteinExistence type="predicted"/>
<dbReference type="AlphaFoldDB" id="A0A1U7Q189"/>
<dbReference type="EMBL" id="FTPU01000052">
    <property type="protein sequence ID" value="SIT98330.1"/>
    <property type="molecule type" value="Genomic_DNA"/>
</dbReference>
<protein>
    <submittedName>
        <fullName evidence="2">Putative zinc finger/helix-turn-helix protein, YgiT family</fullName>
    </submittedName>
</protein>
<dbReference type="InterPro" id="IPR022452">
    <property type="entry name" value="MqsA"/>
</dbReference>
<dbReference type="STRING" id="1121284.SAMN05660493_03073"/>
<dbReference type="InterPro" id="IPR025272">
    <property type="entry name" value="SocA_Panacea"/>
</dbReference>
<reference evidence="3" key="1">
    <citation type="submission" date="2016-10" db="EMBL/GenBank/DDBJ databases">
        <authorList>
            <person name="Varghese N."/>
            <person name="Submissions S."/>
        </authorList>
    </citation>
    <scope>NUCLEOTIDE SEQUENCE [LARGE SCALE GENOMIC DNA]</scope>
    <source>
        <strain evidence="3">DSM 19482</strain>
    </source>
</reference>
<feature type="domain" description="HTH cro/C1-type" evidence="1">
    <location>
        <begin position="71"/>
        <end position="113"/>
    </location>
</feature>
<organism evidence="2 3">
    <name type="scientific">Epilithonimonas bovis DSM 19482</name>
    <dbReference type="NCBI Taxonomy" id="1121284"/>
    <lineage>
        <taxon>Bacteria</taxon>
        <taxon>Pseudomonadati</taxon>
        <taxon>Bacteroidota</taxon>
        <taxon>Flavobacteriia</taxon>
        <taxon>Flavobacteriales</taxon>
        <taxon>Weeksellaceae</taxon>
        <taxon>Chryseobacterium group</taxon>
        <taxon>Epilithonimonas</taxon>
    </lineage>
</organism>
<dbReference type="Pfam" id="PF15731">
    <property type="entry name" value="MqsA_antitoxin"/>
    <property type="match status" value="1"/>
</dbReference>
<dbReference type="CDD" id="cd00093">
    <property type="entry name" value="HTH_XRE"/>
    <property type="match status" value="1"/>
</dbReference>
<dbReference type="NCBIfam" id="TIGR03830">
    <property type="entry name" value="CxxCG_CxxCG_HTH"/>
    <property type="match status" value="1"/>
</dbReference>
<dbReference type="Gene3D" id="1.10.260.40">
    <property type="entry name" value="lambda repressor-like DNA-binding domains"/>
    <property type="match status" value="1"/>
</dbReference>
<accession>A0A1U7Q189</accession>
<name>A0A1U7Q189_9FLAO</name>
<dbReference type="InterPro" id="IPR001387">
    <property type="entry name" value="Cro/C1-type_HTH"/>
</dbReference>
<sequence>MKSPFTGKEMKLQKESRKVSFRKQEIEYTNLSYYCEDTKQSVVTTELDEVNLRQIYNKYRELNNIPFPEEIKKLRQKYGLSAAKMSELFGFGPNQYALYENGEIPSISNAKAIRLADSPFVFKNMLESNKAIIKEKDYKSIITKINAKLVGFEDDFSFEEFLLGGKEPSPFTGYKSPDYNRLATMVAYFAKNLKPQKTLLNKLLFYSDFLQYKNFGSSISGCRYAAIARGPVPDNFRSLFEKMEKDSFVKIKYIEYPDGKVGEQFLLGDEKLSDWQSFSEDELKTLQNVCRFFKGKTTKEVVEISHKETAWLKNQEDNALIDYTYAFDLSSF</sequence>
<dbReference type="SUPFAM" id="SSF47413">
    <property type="entry name" value="lambda repressor-like DNA-binding domains"/>
    <property type="match status" value="1"/>
</dbReference>
<dbReference type="GO" id="GO:0003677">
    <property type="term" value="F:DNA binding"/>
    <property type="evidence" value="ECO:0007669"/>
    <property type="project" value="InterPro"/>
</dbReference>
<evidence type="ECO:0000313" key="3">
    <source>
        <dbReference type="Proteomes" id="UP000187261"/>
    </source>
</evidence>
<dbReference type="Proteomes" id="UP000187261">
    <property type="component" value="Unassembled WGS sequence"/>
</dbReference>
<keyword evidence="3" id="KW-1185">Reference proteome</keyword>